<evidence type="ECO:0000313" key="8">
    <source>
        <dbReference type="Proteomes" id="UP001159363"/>
    </source>
</evidence>
<name>A0ABQ9HRD3_9NEOP</name>
<keyword evidence="3" id="KW-0863">Zinc-finger</keyword>
<dbReference type="EMBL" id="JARBHB010000004">
    <property type="protein sequence ID" value="KAJ8886939.1"/>
    <property type="molecule type" value="Genomic_DNA"/>
</dbReference>
<comment type="caution">
    <text evidence="7">The sequence shown here is derived from an EMBL/GenBank/DDBJ whole genome shotgun (WGS) entry which is preliminary data.</text>
</comment>
<accession>A0ABQ9HRD3</accession>
<keyword evidence="5" id="KW-0539">Nucleus</keyword>
<keyword evidence="8" id="KW-1185">Reference proteome</keyword>
<feature type="region of interest" description="Disordered" evidence="6">
    <location>
        <begin position="352"/>
        <end position="379"/>
    </location>
</feature>
<keyword evidence="4" id="KW-0862">Zinc</keyword>
<evidence type="ECO:0000256" key="2">
    <source>
        <dbReference type="ARBA" id="ARBA00022723"/>
    </source>
</evidence>
<dbReference type="InterPro" id="IPR052035">
    <property type="entry name" value="ZnF_BED_domain_contain"/>
</dbReference>
<evidence type="ECO:0000256" key="5">
    <source>
        <dbReference type="ARBA" id="ARBA00023242"/>
    </source>
</evidence>
<evidence type="ECO:0008006" key="9">
    <source>
        <dbReference type="Google" id="ProtNLM"/>
    </source>
</evidence>
<dbReference type="SUPFAM" id="SSF53098">
    <property type="entry name" value="Ribonuclease H-like"/>
    <property type="match status" value="1"/>
</dbReference>
<protein>
    <recommendedName>
        <fullName evidence="9">Zinc finger BED domain-containing protein 4</fullName>
    </recommendedName>
</protein>
<evidence type="ECO:0000256" key="4">
    <source>
        <dbReference type="ARBA" id="ARBA00022833"/>
    </source>
</evidence>
<sequence>MSVAERMDIDLILVRMISIDFQPLSIIENKAFINYSKKLDPRYTLRSRKVLSTKLLEMKKTVRNHVEKLLNSVHYVAVTTDMWTSDSALPYLTVTMHFVSEFSETSLHSLVLKTSHTVQNIASSLEKVLHKWNILHKYSHLSCVANTSNLIVNDAINETDPAPMLKKCCALVSHFKSSSTAAEKIRNMHRQMGATELKLKQDVSTRWNSCLLMLERLLVVKEPLSAAISSLPYAPESLDGCEREIIVECLPLLKLIEIMTAALSGEKYPTISIVLPLVRGVQLSVKRKQHLSTIAQNLKSSLLSGFSKRLGTIETNEIVSKATILDAPNRAQKEVSEELAALIKKDQWTEKISSGGSRTSGETAATVLEETDSSSSKHVSSSTLMLRQYLEMPHVDRKGNSMRFWFSQKKQHT</sequence>
<evidence type="ECO:0000256" key="1">
    <source>
        <dbReference type="ARBA" id="ARBA00004123"/>
    </source>
</evidence>
<organism evidence="7 8">
    <name type="scientific">Dryococelus australis</name>
    <dbReference type="NCBI Taxonomy" id="614101"/>
    <lineage>
        <taxon>Eukaryota</taxon>
        <taxon>Metazoa</taxon>
        <taxon>Ecdysozoa</taxon>
        <taxon>Arthropoda</taxon>
        <taxon>Hexapoda</taxon>
        <taxon>Insecta</taxon>
        <taxon>Pterygota</taxon>
        <taxon>Neoptera</taxon>
        <taxon>Polyneoptera</taxon>
        <taxon>Phasmatodea</taxon>
        <taxon>Verophasmatodea</taxon>
        <taxon>Anareolatae</taxon>
        <taxon>Phasmatidae</taxon>
        <taxon>Eurycanthinae</taxon>
        <taxon>Dryococelus</taxon>
    </lineage>
</organism>
<dbReference type="PANTHER" id="PTHR46481:SF10">
    <property type="entry name" value="ZINC FINGER BED DOMAIN-CONTAINING PROTEIN 39"/>
    <property type="match status" value="1"/>
</dbReference>
<gene>
    <name evidence="7" type="ORF">PR048_013153</name>
</gene>
<keyword evidence="2" id="KW-0479">Metal-binding</keyword>
<feature type="compositionally biased region" description="Polar residues" evidence="6">
    <location>
        <begin position="352"/>
        <end position="363"/>
    </location>
</feature>
<dbReference type="SUPFAM" id="SSF140996">
    <property type="entry name" value="Hermes dimerisation domain"/>
    <property type="match status" value="1"/>
</dbReference>
<dbReference type="Proteomes" id="UP001159363">
    <property type="component" value="Chromosome X"/>
</dbReference>
<proteinExistence type="predicted"/>
<dbReference type="PANTHER" id="PTHR46481">
    <property type="entry name" value="ZINC FINGER BED DOMAIN-CONTAINING PROTEIN 4"/>
    <property type="match status" value="1"/>
</dbReference>
<dbReference type="InterPro" id="IPR012337">
    <property type="entry name" value="RNaseH-like_sf"/>
</dbReference>
<evidence type="ECO:0000313" key="7">
    <source>
        <dbReference type="EMBL" id="KAJ8886939.1"/>
    </source>
</evidence>
<reference evidence="7 8" key="1">
    <citation type="submission" date="2023-02" db="EMBL/GenBank/DDBJ databases">
        <title>LHISI_Scaffold_Assembly.</title>
        <authorList>
            <person name="Stuart O.P."/>
            <person name="Cleave R."/>
            <person name="Magrath M.J.L."/>
            <person name="Mikheyev A.S."/>
        </authorList>
    </citation>
    <scope>NUCLEOTIDE SEQUENCE [LARGE SCALE GENOMIC DNA]</scope>
    <source>
        <strain evidence="7">Daus_M_001</strain>
        <tissue evidence="7">Leg muscle</tissue>
    </source>
</reference>
<comment type="subcellular location">
    <subcellularLocation>
        <location evidence="1">Nucleus</location>
    </subcellularLocation>
</comment>
<evidence type="ECO:0000256" key="3">
    <source>
        <dbReference type="ARBA" id="ARBA00022771"/>
    </source>
</evidence>
<evidence type="ECO:0000256" key="6">
    <source>
        <dbReference type="SAM" id="MobiDB-lite"/>
    </source>
</evidence>